<feature type="transmembrane region" description="Helical" evidence="4">
    <location>
        <begin position="321"/>
        <end position="343"/>
    </location>
</feature>
<dbReference type="GO" id="GO:0005634">
    <property type="term" value="C:nucleus"/>
    <property type="evidence" value="ECO:0007669"/>
    <property type="project" value="TreeGrafter"/>
</dbReference>
<evidence type="ECO:0000313" key="5">
    <source>
        <dbReference type="EMBL" id="KAJ5397851.1"/>
    </source>
</evidence>
<evidence type="ECO:0000256" key="4">
    <source>
        <dbReference type="SAM" id="Phobius"/>
    </source>
</evidence>
<keyword evidence="6" id="KW-1185">Reference proteome</keyword>
<evidence type="ECO:0000256" key="1">
    <source>
        <dbReference type="ARBA" id="ARBA00023015"/>
    </source>
</evidence>
<protein>
    <recommendedName>
        <fullName evidence="7">Transcription factor domain-containing protein</fullName>
    </recommendedName>
</protein>
<evidence type="ECO:0000313" key="6">
    <source>
        <dbReference type="Proteomes" id="UP001147747"/>
    </source>
</evidence>
<evidence type="ECO:0000256" key="3">
    <source>
        <dbReference type="ARBA" id="ARBA00023242"/>
    </source>
</evidence>
<dbReference type="Proteomes" id="UP001147747">
    <property type="component" value="Unassembled WGS sequence"/>
</dbReference>
<dbReference type="PANTHER" id="PTHR47424">
    <property type="entry name" value="REGULATORY PROTEIN GAL4"/>
    <property type="match status" value="1"/>
</dbReference>
<dbReference type="AlphaFoldDB" id="A0A9W9W3E4"/>
<dbReference type="CDD" id="cd12148">
    <property type="entry name" value="fungal_TF_MHR"/>
    <property type="match status" value="1"/>
</dbReference>
<dbReference type="GO" id="GO:0000435">
    <property type="term" value="P:positive regulation of transcription from RNA polymerase II promoter by galactose"/>
    <property type="evidence" value="ECO:0007669"/>
    <property type="project" value="TreeGrafter"/>
</dbReference>
<comment type="caution">
    <text evidence="5">The sequence shown here is derived from an EMBL/GenBank/DDBJ whole genome shotgun (WGS) entry which is preliminary data.</text>
</comment>
<dbReference type="PANTHER" id="PTHR47424:SF9">
    <property type="entry name" value="TAH-2"/>
    <property type="match status" value="1"/>
</dbReference>
<reference evidence="5" key="1">
    <citation type="submission" date="2022-12" db="EMBL/GenBank/DDBJ databases">
        <authorList>
            <person name="Petersen C."/>
        </authorList>
    </citation>
    <scope>NUCLEOTIDE SEQUENCE</scope>
    <source>
        <strain evidence="5">IBT 29677</strain>
    </source>
</reference>
<keyword evidence="4" id="KW-1133">Transmembrane helix</keyword>
<keyword evidence="4" id="KW-0472">Membrane</keyword>
<proteinExistence type="predicted"/>
<gene>
    <name evidence="5" type="ORF">N7509_005964</name>
</gene>
<dbReference type="GeneID" id="81369581"/>
<dbReference type="GO" id="GO:0000978">
    <property type="term" value="F:RNA polymerase II cis-regulatory region sequence-specific DNA binding"/>
    <property type="evidence" value="ECO:0007669"/>
    <property type="project" value="TreeGrafter"/>
</dbReference>
<keyword evidence="3" id="KW-0539">Nucleus</keyword>
<evidence type="ECO:0000256" key="2">
    <source>
        <dbReference type="ARBA" id="ARBA00023163"/>
    </source>
</evidence>
<dbReference type="InterPro" id="IPR051127">
    <property type="entry name" value="Fungal_SecMet_Regulators"/>
</dbReference>
<keyword evidence="2" id="KW-0804">Transcription</keyword>
<keyword evidence="4" id="KW-0812">Transmembrane</keyword>
<name>A0A9W9W3E4_9EURO</name>
<dbReference type="OrthoDB" id="4064873at2759"/>
<evidence type="ECO:0008006" key="7">
    <source>
        <dbReference type="Google" id="ProtNLM"/>
    </source>
</evidence>
<organism evidence="5 6">
    <name type="scientific">Penicillium cosmopolitanum</name>
    <dbReference type="NCBI Taxonomy" id="1131564"/>
    <lineage>
        <taxon>Eukaryota</taxon>
        <taxon>Fungi</taxon>
        <taxon>Dikarya</taxon>
        <taxon>Ascomycota</taxon>
        <taxon>Pezizomycotina</taxon>
        <taxon>Eurotiomycetes</taxon>
        <taxon>Eurotiomycetidae</taxon>
        <taxon>Eurotiales</taxon>
        <taxon>Aspergillaceae</taxon>
        <taxon>Penicillium</taxon>
    </lineage>
</organism>
<dbReference type="GO" id="GO:0000981">
    <property type="term" value="F:DNA-binding transcription factor activity, RNA polymerase II-specific"/>
    <property type="evidence" value="ECO:0007669"/>
    <property type="project" value="TreeGrafter"/>
</dbReference>
<keyword evidence="1" id="KW-0805">Transcription regulation</keyword>
<sequence length="559" mass="61963">MEFIRHPRCHVQRCARKIVNDPVEHVWLARLLKLGATAKTLADRVYDVIWATHAYTRVLTGDAKVRASREMLSPGVLDVLTAYELETLLSNSQDILPQSPRVSGDLKAIFDLVFAIGAQARGSGSDPHISTSHFLRARATAFQGMLMTQTFDMVRLFTLLTFYTLGACNRNAASMFLSVAAKAAVILSLNATGNDQNSSEEERCASVRNLDVLSSFIFGRPKSLPALATDWLESPQYDLGRGRKSCPLFTAMAKACNLLDQIVDTLGINGNILHVPAAEDLLRHLRQWSRELPPHIRRFPVKCNTNVMLQPADRQALLGSLHIWGVHYFAVLLITRPFLVAYLMSRLRGKAPDDLISDPNEASDVSIKNSKVSRLAQVCVSSAIDMVNMAWVFGAGLVLGFSVFAGDPRKDIENAFHNVHIILGDIALSSPQARLYRNILTSFAEAIKRYQQRVTDERDYTVQHYMDRVLIFDGSLDGENTTEEGFSTISPALSYGWQSYLATASQSQSVVDLTGLPPFSDVNDRFDVGNDDCAGVGLGFLDCLQPELESFDHLFYTVE</sequence>
<reference evidence="5" key="2">
    <citation type="journal article" date="2023" name="IMA Fungus">
        <title>Comparative genomic study of the Penicillium genus elucidates a diverse pangenome and 15 lateral gene transfer events.</title>
        <authorList>
            <person name="Petersen C."/>
            <person name="Sorensen T."/>
            <person name="Nielsen M.R."/>
            <person name="Sondergaard T.E."/>
            <person name="Sorensen J.L."/>
            <person name="Fitzpatrick D.A."/>
            <person name="Frisvad J.C."/>
            <person name="Nielsen K.L."/>
        </authorList>
    </citation>
    <scope>NUCLEOTIDE SEQUENCE</scope>
    <source>
        <strain evidence="5">IBT 29677</strain>
    </source>
</reference>
<accession>A0A9W9W3E4</accession>
<dbReference type="EMBL" id="JAPZBU010000006">
    <property type="protein sequence ID" value="KAJ5397851.1"/>
    <property type="molecule type" value="Genomic_DNA"/>
</dbReference>
<dbReference type="RefSeq" id="XP_056489903.1">
    <property type="nucleotide sequence ID" value="XM_056630601.1"/>
</dbReference>